<evidence type="ECO:0000256" key="1">
    <source>
        <dbReference type="ARBA" id="ARBA00022741"/>
    </source>
</evidence>
<dbReference type="GO" id="GO:0005524">
    <property type="term" value="F:ATP binding"/>
    <property type="evidence" value="ECO:0007669"/>
    <property type="project" value="UniProtKB-UniRule"/>
</dbReference>
<evidence type="ECO:0000256" key="4">
    <source>
        <dbReference type="ARBA" id="ARBA00022840"/>
    </source>
</evidence>
<evidence type="ECO:0000256" key="5">
    <source>
        <dbReference type="ARBA" id="ARBA00022884"/>
    </source>
</evidence>
<dbReference type="InterPro" id="IPR000629">
    <property type="entry name" value="RNA-helicase_DEAD-box_CS"/>
</dbReference>
<keyword evidence="3 6" id="KW-0347">Helicase</keyword>
<dbReference type="PROSITE" id="PS51194">
    <property type="entry name" value="HELICASE_CTER"/>
    <property type="match status" value="1"/>
</dbReference>
<evidence type="ECO:0000256" key="2">
    <source>
        <dbReference type="ARBA" id="ARBA00022801"/>
    </source>
</evidence>
<dbReference type="Pfam" id="PF00271">
    <property type="entry name" value="Helicase_C"/>
    <property type="match status" value="1"/>
</dbReference>
<dbReference type="PROSITE" id="PS51192">
    <property type="entry name" value="HELICASE_ATP_BIND_1"/>
    <property type="match status" value="1"/>
</dbReference>
<dbReference type="GO" id="GO:0043186">
    <property type="term" value="C:P granule"/>
    <property type="evidence" value="ECO:0007669"/>
    <property type="project" value="UniProtKB-ARBA"/>
</dbReference>
<evidence type="ECO:0000256" key="7">
    <source>
        <dbReference type="RuleBase" id="RU365068"/>
    </source>
</evidence>
<dbReference type="AlphaFoldDB" id="A0AAF3EU80"/>
<evidence type="ECO:0000256" key="3">
    <source>
        <dbReference type="ARBA" id="ARBA00022806"/>
    </source>
</evidence>
<comment type="similarity">
    <text evidence="6">Belongs to the DEAD box helicase family.</text>
</comment>
<dbReference type="CDD" id="cd00268">
    <property type="entry name" value="DEADc"/>
    <property type="match status" value="1"/>
</dbReference>
<dbReference type="InterPro" id="IPR011545">
    <property type="entry name" value="DEAD/DEAH_box_helicase_dom"/>
</dbReference>
<keyword evidence="2 6" id="KW-0378">Hydrolase</keyword>
<sequence length="679" mass="76817">MDDSSGSLQPTMENEYTNDATPQECTPTVIPAEMMLQRLESFEDCTQIAQAFISYLRKKDEMDPHRPIRESYKPTIVQQYVYPFLANREHVMVRAPTGSGKTIAFLLPIIESLLRQGPNADGNPRCIVLADTRDLVEQHWKVTNSIVEELDAIGQHLTTECFIGGFGGSDRNSVPYGKFIGGRVKCDIAFFTAGRLAELLGGYRRIDGSLSPKKLSLCDLQYLVIDEADEIFFPQKFSMEIDKLGDSLKECYQSFVSVGKEYNPSLSLYSATLVQSDIQIQRAIEKLTNGATMDNFGFVALDIVRPNIVQQILKFDGFIQKFNALVQLLDRDLKANGTTRANCRTHEHYDYSTIIFCDTKSTVYCLTSMLVMMGFYVKFHNGSLSMPHRRENDVLLNQRKLPFLVTTNALARGIDKPYIKHIIMFDLPVTNWDAYTHRVGRTGRSDSIGYATIFFTTNQVNDQRRGPLLLRTLYLMKQKLPRFLLNNYGPSVFSEEFMNDIQQSEQVPNFEGDDTQESESSFISLAQLAGPEESVNADGRDTLDDDDVLSNMTTVLPEEEEMLASEQNDLSEWAEVSRLTETRPALVAPAKAFTNPATSAFRTMFAKINGSSNAIRDVRKDALHDTATGASTFYESENESLKSDGDLTTYSKRTENWKERLIPKNFKAFIQRDHPQREK</sequence>
<comment type="catalytic activity">
    <reaction evidence="7">
        <text>ATP + H2O = ADP + phosphate + H(+)</text>
        <dbReference type="Rhea" id="RHEA:13065"/>
        <dbReference type="ChEBI" id="CHEBI:15377"/>
        <dbReference type="ChEBI" id="CHEBI:15378"/>
        <dbReference type="ChEBI" id="CHEBI:30616"/>
        <dbReference type="ChEBI" id="CHEBI:43474"/>
        <dbReference type="ChEBI" id="CHEBI:456216"/>
        <dbReference type="EC" id="3.6.4.13"/>
    </reaction>
</comment>
<organism evidence="11 12">
    <name type="scientific">Mesorhabditis belari</name>
    <dbReference type="NCBI Taxonomy" id="2138241"/>
    <lineage>
        <taxon>Eukaryota</taxon>
        <taxon>Metazoa</taxon>
        <taxon>Ecdysozoa</taxon>
        <taxon>Nematoda</taxon>
        <taxon>Chromadorea</taxon>
        <taxon>Rhabditida</taxon>
        <taxon>Rhabditina</taxon>
        <taxon>Rhabditomorpha</taxon>
        <taxon>Rhabditoidea</taxon>
        <taxon>Rhabditidae</taxon>
        <taxon>Mesorhabditinae</taxon>
        <taxon>Mesorhabditis</taxon>
    </lineage>
</organism>
<evidence type="ECO:0000259" key="9">
    <source>
        <dbReference type="PROSITE" id="PS51192"/>
    </source>
</evidence>
<dbReference type="PANTHER" id="PTHR24031">
    <property type="entry name" value="RNA HELICASE"/>
    <property type="match status" value="1"/>
</dbReference>
<proteinExistence type="inferred from homology"/>
<evidence type="ECO:0000256" key="6">
    <source>
        <dbReference type="RuleBase" id="RU000492"/>
    </source>
</evidence>
<dbReference type="WBParaSite" id="MBELARI_LOCUS17729">
    <property type="protein sequence ID" value="MBELARI_LOCUS17729"/>
    <property type="gene ID" value="MBELARI_LOCUS17729"/>
</dbReference>
<dbReference type="CDD" id="cd18787">
    <property type="entry name" value="SF2_C_DEAD"/>
    <property type="match status" value="1"/>
</dbReference>
<protein>
    <recommendedName>
        <fullName evidence="7">ATP-dependent RNA helicase</fullName>
        <ecNumber evidence="7">3.6.4.13</ecNumber>
    </recommendedName>
</protein>
<keyword evidence="1 6" id="KW-0547">Nucleotide-binding</keyword>
<evidence type="ECO:0000256" key="8">
    <source>
        <dbReference type="SAM" id="MobiDB-lite"/>
    </source>
</evidence>
<evidence type="ECO:0000313" key="12">
    <source>
        <dbReference type="WBParaSite" id="MBELARI_LOCUS17729"/>
    </source>
</evidence>
<dbReference type="GO" id="GO:0003724">
    <property type="term" value="F:RNA helicase activity"/>
    <property type="evidence" value="ECO:0007669"/>
    <property type="project" value="UniProtKB-EC"/>
</dbReference>
<dbReference type="SMART" id="SM00490">
    <property type="entry name" value="HELICc"/>
    <property type="match status" value="1"/>
</dbReference>
<name>A0AAF3EU80_9BILA</name>
<dbReference type="Gene3D" id="3.40.50.300">
    <property type="entry name" value="P-loop containing nucleotide triphosphate hydrolases"/>
    <property type="match status" value="2"/>
</dbReference>
<dbReference type="InterPro" id="IPR044742">
    <property type="entry name" value="DEAD/DEAH_RhlB"/>
</dbReference>
<dbReference type="PROSITE" id="PS00039">
    <property type="entry name" value="DEAD_ATP_HELICASE"/>
    <property type="match status" value="1"/>
</dbReference>
<dbReference type="InterPro" id="IPR001650">
    <property type="entry name" value="Helicase_C-like"/>
</dbReference>
<dbReference type="InterPro" id="IPR027417">
    <property type="entry name" value="P-loop_NTPase"/>
</dbReference>
<dbReference type="Proteomes" id="UP000887575">
    <property type="component" value="Unassembled WGS sequence"/>
</dbReference>
<feature type="region of interest" description="Disordered" evidence="8">
    <location>
        <begin position="1"/>
        <end position="25"/>
    </location>
</feature>
<dbReference type="SMART" id="SM00487">
    <property type="entry name" value="DEXDc"/>
    <property type="match status" value="1"/>
</dbReference>
<keyword evidence="11" id="KW-1185">Reference proteome</keyword>
<accession>A0AAF3EU80</accession>
<comment type="domain">
    <text evidence="7">The Q motif is unique to and characteristic of the DEAD box family of RNA helicases and controls ATP binding and hydrolysis.</text>
</comment>
<reference evidence="12" key="1">
    <citation type="submission" date="2024-02" db="UniProtKB">
        <authorList>
            <consortium name="WormBaseParasite"/>
        </authorList>
    </citation>
    <scope>IDENTIFICATION</scope>
</reference>
<dbReference type="EC" id="3.6.4.13" evidence="7"/>
<dbReference type="GO" id="GO:0003723">
    <property type="term" value="F:RNA binding"/>
    <property type="evidence" value="ECO:0007669"/>
    <property type="project" value="UniProtKB-UniRule"/>
</dbReference>
<evidence type="ECO:0000259" key="10">
    <source>
        <dbReference type="PROSITE" id="PS51194"/>
    </source>
</evidence>
<dbReference type="SUPFAM" id="SSF52540">
    <property type="entry name" value="P-loop containing nucleoside triphosphate hydrolases"/>
    <property type="match status" value="1"/>
</dbReference>
<feature type="domain" description="Helicase C-terminal" evidence="10">
    <location>
        <begin position="324"/>
        <end position="491"/>
    </location>
</feature>
<dbReference type="InterPro" id="IPR014001">
    <property type="entry name" value="Helicase_ATP-bd"/>
</dbReference>
<evidence type="ECO:0000313" key="11">
    <source>
        <dbReference type="Proteomes" id="UP000887575"/>
    </source>
</evidence>
<dbReference type="Pfam" id="PF00270">
    <property type="entry name" value="DEAD"/>
    <property type="match status" value="1"/>
</dbReference>
<feature type="domain" description="Helicase ATP-binding" evidence="9">
    <location>
        <begin position="82"/>
        <end position="291"/>
    </location>
</feature>
<comment type="function">
    <text evidence="7">RNA helicase.</text>
</comment>
<dbReference type="GO" id="GO:0016787">
    <property type="term" value="F:hydrolase activity"/>
    <property type="evidence" value="ECO:0007669"/>
    <property type="project" value="UniProtKB-KW"/>
</dbReference>
<keyword evidence="5 7" id="KW-0694">RNA-binding</keyword>
<keyword evidence="4 6" id="KW-0067">ATP-binding</keyword>